<accession>A0A1Z1W5B0</accession>
<keyword evidence="4" id="KW-1185">Reference proteome</keyword>
<reference evidence="3 4" key="1">
    <citation type="submission" date="2017-05" db="EMBL/GenBank/DDBJ databases">
        <title>Streptomyces alboflavus Genome sequencing and assembly.</title>
        <authorList>
            <person name="Wang Y."/>
            <person name="Du B."/>
            <person name="Ding Y."/>
            <person name="Liu H."/>
            <person name="Hou Q."/>
            <person name="Liu K."/>
            <person name="Wang C."/>
            <person name="Yao L."/>
        </authorList>
    </citation>
    <scope>NUCLEOTIDE SEQUENCE [LARGE SCALE GENOMIC DNA]</scope>
    <source>
        <strain evidence="3 4">MDJK44</strain>
    </source>
</reference>
<dbReference type="GO" id="GO:0003677">
    <property type="term" value="F:DNA binding"/>
    <property type="evidence" value="ECO:0007669"/>
    <property type="project" value="InterPro"/>
</dbReference>
<organism evidence="3 4">
    <name type="scientific">Streptomyces alboflavus</name>
    <dbReference type="NCBI Taxonomy" id="67267"/>
    <lineage>
        <taxon>Bacteria</taxon>
        <taxon>Bacillati</taxon>
        <taxon>Actinomycetota</taxon>
        <taxon>Actinomycetes</taxon>
        <taxon>Kitasatosporales</taxon>
        <taxon>Streptomycetaceae</taxon>
        <taxon>Streptomyces</taxon>
    </lineage>
</organism>
<dbReference type="InterPro" id="IPR005039">
    <property type="entry name" value="Ant_C"/>
</dbReference>
<evidence type="ECO:0000313" key="4">
    <source>
        <dbReference type="Proteomes" id="UP000195880"/>
    </source>
</evidence>
<evidence type="ECO:0000256" key="1">
    <source>
        <dbReference type="SAM" id="MobiDB-lite"/>
    </source>
</evidence>
<dbReference type="KEGG" id="salf:SMD44_00957"/>
<evidence type="ECO:0000313" key="3">
    <source>
        <dbReference type="EMBL" id="ARX81559.1"/>
    </source>
</evidence>
<dbReference type="AlphaFoldDB" id="A0A1Z1W5B0"/>
<protein>
    <submittedName>
        <fullName evidence="3">DNA-damage-inducible protein D</fullName>
    </submittedName>
</protein>
<feature type="region of interest" description="Disordered" evidence="1">
    <location>
        <begin position="1"/>
        <end position="32"/>
    </location>
</feature>
<proteinExistence type="predicted"/>
<dbReference type="Proteomes" id="UP000195880">
    <property type="component" value="Chromosome"/>
</dbReference>
<feature type="domain" description="Antirepressor protein C-terminal" evidence="2">
    <location>
        <begin position="98"/>
        <end position="203"/>
    </location>
</feature>
<evidence type="ECO:0000259" key="2">
    <source>
        <dbReference type="Pfam" id="PF03374"/>
    </source>
</evidence>
<dbReference type="EMBL" id="CP021748">
    <property type="protein sequence ID" value="ARX81559.1"/>
    <property type="molecule type" value="Genomic_DNA"/>
</dbReference>
<sequence length="216" mass="23959">MASARNEGLDVDQVFLRSQENPSGLGGRPREDFRMTRHGAYLLAMNGDPNKPEVAAAQTYFARMTREAEVRTKTPALPSNRDLALMVIAEADRADAAEARARELEPSAQAWDVLASADGDYSLRDAAHILNRDRGIATGQNRLLRSIREFEMVDRNGVPYSKHSAHLVERATSYQHPHTGEAVLSRQIRVTVQGLRYLHRRLGGEGPLRLPLPQAG</sequence>
<gene>
    <name evidence="3" type="primary">dinD</name>
    <name evidence="3" type="ORF">SMD44_00957</name>
</gene>
<dbReference type="Pfam" id="PF03374">
    <property type="entry name" value="ANT"/>
    <property type="match status" value="1"/>
</dbReference>
<name>A0A1Z1W5B0_9ACTN</name>